<evidence type="ECO:0000256" key="6">
    <source>
        <dbReference type="ARBA" id="ARBA00022630"/>
    </source>
</evidence>
<proteinExistence type="inferred from homology"/>
<evidence type="ECO:0000259" key="17">
    <source>
        <dbReference type="Pfam" id="PF02852"/>
    </source>
</evidence>
<keyword evidence="20" id="KW-1185">Reference proteome</keyword>
<evidence type="ECO:0000259" key="18">
    <source>
        <dbReference type="Pfam" id="PF07992"/>
    </source>
</evidence>
<dbReference type="InterPro" id="IPR036188">
    <property type="entry name" value="FAD/NAD-bd_sf"/>
</dbReference>
<evidence type="ECO:0000256" key="10">
    <source>
        <dbReference type="ARBA" id="ARBA00023157"/>
    </source>
</evidence>
<evidence type="ECO:0000256" key="9">
    <source>
        <dbReference type="ARBA" id="ARBA00023027"/>
    </source>
</evidence>
<dbReference type="PROSITE" id="PS00076">
    <property type="entry name" value="PYRIDINE_REDOX_1"/>
    <property type="match status" value="1"/>
</dbReference>
<organism evidence="19 20">
    <name type="scientific">Lysinibacillus antri</name>
    <dbReference type="NCBI Taxonomy" id="2498145"/>
    <lineage>
        <taxon>Bacteria</taxon>
        <taxon>Bacillati</taxon>
        <taxon>Bacillota</taxon>
        <taxon>Bacilli</taxon>
        <taxon>Bacillales</taxon>
        <taxon>Bacillaceae</taxon>
        <taxon>Lysinibacillus</taxon>
    </lineage>
</organism>
<evidence type="ECO:0000256" key="3">
    <source>
        <dbReference type="ARBA" id="ARBA00012608"/>
    </source>
</evidence>
<evidence type="ECO:0000256" key="14">
    <source>
        <dbReference type="PIRSR" id="PIRSR000350-3"/>
    </source>
</evidence>
<dbReference type="GO" id="GO:0004148">
    <property type="term" value="F:dihydrolipoyl dehydrogenase (NADH) activity"/>
    <property type="evidence" value="ECO:0007669"/>
    <property type="project" value="UniProtKB-EC"/>
</dbReference>
<name>A0A3S0RUL8_9BACI</name>
<keyword evidence="10" id="KW-1015">Disulfide bond</keyword>
<evidence type="ECO:0000256" key="4">
    <source>
        <dbReference type="ARBA" id="ARBA00016961"/>
    </source>
</evidence>
<evidence type="ECO:0000256" key="15">
    <source>
        <dbReference type="PIRSR" id="PIRSR000350-4"/>
    </source>
</evidence>
<dbReference type="PRINTS" id="PR00411">
    <property type="entry name" value="PNDRDTASEI"/>
</dbReference>
<dbReference type="FunFam" id="3.30.390.30:FF:000001">
    <property type="entry name" value="Dihydrolipoyl dehydrogenase"/>
    <property type="match status" value="1"/>
</dbReference>
<evidence type="ECO:0000256" key="2">
    <source>
        <dbReference type="ARBA" id="ARBA00007532"/>
    </source>
</evidence>
<feature type="binding site" evidence="14">
    <location>
        <begin position="142"/>
        <end position="144"/>
    </location>
    <ligand>
        <name>FAD</name>
        <dbReference type="ChEBI" id="CHEBI:57692"/>
    </ligand>
</feature>
<feature type="binding site" evidence="14">
    <location>
        <position position="308"/>
    </location>
    <ligand>
        <name>FAD</name>
        <dbReference type="ChEBI" id="CHEBI:57692"/>
    </ligand>
</feature>
<sequence>MLTTYDVTIIGGGPGGYVAALRAASEGLKVALIEAEHLGGTCLNKGCIPSKTYLKNAELLEDIKHSESRGIFVKDINLSLDGLVGFKNNVLNNLRNGISSLLKSKKVDVFNGFGTIKNPTEVVIQTADTVHSISTKNIIVATGSKPSIPKIEGLENVQYHTTDTIFDIKEIPSSLVIVGGGVIGVELANAFNSFGSNVTIVEYSDRIIPMEDSEASKLLQKHLKKSGIKILTNALLKKVENNGASTTLTIEESGNNSLALETDQLLVAVGRTPNLSATQNLDFQHNGPFLKVNDYLQTNIANIYAIGDVIGGYQLAHVASAEGLNCIENILNKQKKMDYNIIPRCIYTNLQIASVGYAEQDLKNQNIDYNVFKYSVQGIGKAQTLGKTDGFVKLFTDPKYGEILGICMIGPNVTELISQGSAYMHLEGTVFEMAEMVQPHPSLSEIFMEVANLSIGKGVH</sequence>
<protein>
    <recommendedName>
        <fullName evidence="4 16">Dihydrolipoyl dehydrogenase</fullName>
        <ecNumber evidence="3 16">1.8.1.4</ecNumber>
    </recommendedName>
</protein>
<keyword evidence="8 16" id="KW-0560">Oxidoreductase</keyword>
<dbReference type="InterPro" id="IPR001100">
    <property type="entry name" value="Pyr_nuc-diS_OxRdtase"/>
</dbReference>
<comment type="similarity">
    <text evidence="2 16">Belongs to the class-I pyridine nucleotide-disulfide oxidoreductase family.</text>
</comment>
<evidence type="ECO:0000256" key="7">
    <source>
        <dbReference type="ARBA" id="ARBA00022827"/>
    </source>
</evidence>
<evidence type="ECO:0000313" key="19">
    <source>
        <dbReference type="EMBL" id="RUL50364.1"/>
    </source>
</evidence>
<dbReference type="InterPro" id="IPR023753">
    <property type="entry name" value="FAD/NAD-binding_dom"/>
</dbReference>
<feature type="active site" description="Proton acceptor" evidence="13">
    <location>
        <position position="440"/>
    </location>
</feature>
<feature type="binding site" evidence="14">
    <location>
        <position position="270"/>
    </location>
    <ligand>
        <name>NAD(+)</name>
        <dbReference type="ChEBI" id="CHEBI:57540"/>
    </ligand>
</feature>
<dbReference type="SUPFAM" id="SSF51905">
    <property type="entry name" value="FAD/NAD(P)-binding domain"/>
    <property type="match status" value="1"/>
</dbReference>
<evidence type="ECO:0000256" key="8">
    <source>
        <dbReference type="ARBA" id="ARBA00023002"/>
    </source>
</evidence>
<dbReference type="InterPro" id="IPR004099">
    <property type="entry name" value="Pyr_nucl-diS_OxRdtase_dimer"/>
</dbReference>
<dbReference type="GO" id="GO:0050660">
    <property type="term" value="F:flavin adenine dinucleotide binding"/>
    <property type="evidence" value="ECO:0007669"/>
    <property type="project" value="InterPro"/>
</dbReference>
<dbReference type="Gene3D" id="3.30.390.30">
    <property type="match status" value="1"/>
</dbReference>
<dbReference type="NCBIfam" id="TIGR01350">
    <property type="entry name" value="lipoamide_DH"/>
    <property type="match status" value="1"/>
</dbReference>
<keyword evidence="14" id="KW-0547">Nucleotide-binding</keyword>
<comment type="miscellaneous">
    <text evidence="16">The active site is a redox-active disulfide bond.</text>
</comment>
<dbReference type="EC" id="1.8.1.4" evidence="3 16"/>
<evidence type="ECO:0000256" key="12">
    <source>
        <dbReference type="ARBA" id="ARBA00049187"/>
    </source>
</evidence>
<evidence type="ECO:0000256" key="1">
    <source>
        <dbReference type="ARBA" id="ARBA00004496"/>
    </source>
</evidence>
<keyword evidence="9 14" id="KW-0520">NAD</keyword>
<dbReference type="InterPro" id="IPR016156">
    <property type="entry name" value="FAD/NAD-linked_Rdtase_dimer_sf"/>
</dbReference>
<keyword evidence="6 16" id="KW-0285">Flavoprotein</keyword>
<keyword evidence="5" id="KW-0963">Cytoplasm</keyword>
<dbReference type="InterPro" id="IPR006258">
    <property type="entry name" value="Lipoamide_DH"/>
</dbReference>
<comment type="subcellular location">
    <subcellularLocation>
        <location evidence="1">Cytoplasm</location>
    </subcellularLocation>
</comment>
<dbReference type="GO" id="GO:0005737">
    <property type="term" value="C:cytoplasm"/>
    <property type="evidence" value="ECO:0007669"/>
    <property type="project" value="UniProtKB-SubCell"/>
</dbReference>
<evidence type="ECO:0000256" key="16">
    <source>
        <dbReference type="RuleBase" id="RU003692"/>
    </source>
</evidence>
<comment type="cofactor">
    <cofactor evidence="14 16">
        <name>FAD</name>
        <dbReference type="ChEBI" id="CHEBI:57692"/>
    </cofactor>
    <text evidence="14 16">Binds 1 FAD per subunit.</text>
</comment>
<feature type="domain" description="FAD/NAD(P)-binding" evidence="18">
    <location>
        <begin position="5"/>
        <end position="323"/>
    </location>
</feature>
<dbReference type="PIRSF" id="PIRSF000350">
    <property type="entry name" value="Mercury_reductase_MerA"/>
    <property type="match status" value="1"/>
</dbReference>
<feature type="binding site" evidence="14">
    <location>
        <position position="51"/>
    </location>
    <ligand>
        <name>FAD</name>
        <dbReference type="ChEBI" id="CHEBI:57692"/>
    </ligand>
</feature>
<dbReference type="Pfam" id="PF07992">
    <property type="entry name" value="Pyr_redox_2"/>
    <property type="match status" value="1"/>
</dbReference>
<dbReference type="Pfam" id="PF02852">
    <property type="entry name" value="Pyr_redox_dim"/>
    <property type="match status" value="1"/>
</dbReference>
<feature type="binding site" evidence="14">
    <location>
        <position position="114"/>
    </location>
    <ligand>
        <name>FAD</name>
        <dbReference type="ChEBI" id="CHEBI:57692"/>
    </ligand>
</feature>
<comment type="caution">
    <text evidence="19">The sequence shown here is derived from an EMBL/GenBank/DDBJ whole genome shotgun (WGS) entry which is preliminary data.</text>
</comment>
<dbReference type="EMBL" id="RYYR01000021">
    <property type="protein sequence ID" value="RUL50364.1"/>
    <property type="molecule type" value="Genomic_DNA"/>
</dbReference>
<gene>
    <name evidence="19" type="primary">lpdA</name>
    <name evidence="19" type="ORF">EK386_14365</name>
</gene>
<dbReference type="Proteomes" id="UP000287910">
    <property type="component" value="Unassembled WGS sequence"/>
</dbReference>
<dbReference type="InterPro" id="IPR012999">
    <property type="entry name" value="Pyr_OxRdtase_I_AS"/>
</dbReference>
<feature type="binding site" evidence="14">
    <location>
        <position position="202"/>
    </location>
    <ligand>
        <name>NAD(+)</name>
        <dbReference type="ChEBI" id="CHEBI:57540"/>
    </ligand>
</feature>
<dbReference type="PRINTS" id="PR00368">
    <property type="entry name" value="FADPNR"/>
</dbReference>
<evidence type="ECO:0000256" key="13">
    <source>
        <dbReference type="PIRSR" id="PIRSR000350-2"/>
    </source>
</evidence>
<evidence type="ECO:0000256" key="5">
    <source>
        <dbReference type="ARBA" id="ARBA00022490"/>
    </source>
</evidence>
<keyword evidence="7 14" id="KW-0274">FAD</keyword>
<evidence type="ECO:0000313" key="20">
    <source>
        <dbReference type="Proteomes" id="UP000287910"/>
    </source>
</evidence>
<evidence type="ECO:0000256" key="11">
    <source>
        <dbReference type="ARBA" id="ARBA00023284"/>
    </source>
</evidence>
<dbReference type="PANTHER" id="PTHR22912">
    <property type="entry name" value="DISULFIDE OXIDOREDUCTASE"/>
    <property type="match status" value="1"/>
</dbReference>
<dbReference type="SUPFAM" id="SSF55424">
    <property type="entry name" value="FAD/NAD-linked reductases, dimerisation (C-terminal) domain"/>
    <property type="match status" value="1"/>
</dbReference>
<dbReference type="GO" id="GO:0006103">
    <property type="term" value="P:2-oxoglutarate metabolic process"/>
    <property type="evidence" value="ECO:0007669"/>
    <property type="project" value="TreeGrafter"/>
</dbReference>
<feature type="binding site" evidence="14">
    <location>
        <begin position="179"/>
        <end position="186"/>
    </location>
    <ligand>
        <name>NAD(+)</name>
        <dbReference type="ChEBI" id="CHEBI:57540"/>
    </ligand>
</feature>
<dbReference type="Gene3D" id="3.50.50.60">
    <property type="entry name" value="FAD/NAD(P)-binding domain"/>
    <property type="match status" value="2"/>
</dbReference>
<keyword evidence="11 16" id="KW-0676">Redox-active center</keyword>
<accession>A0A3S0RUL8</accession>
<comment type="catalytic activity">
    <reaction evidence="12 16">
        <text>N(6)-[(R)-dihydrolipoyl]-L-lysyl-[protein] + NAD(+) = N(6)-[(R)-lipoyl]-L-lysyl-[protein] + NADH + H(+)</text>
        <dbReference type="Rhea" id="RHEA:15045"/>
        <dbReference type="Rhea" id="RHEA-COMP:10474"/>
        <dbReference type="Rhea" id="RHEA-COMP:10475"/>
        <dbReference type="ChEBI" id="CHEBI:15378"/>
        <dbReference type="ChEBI" id="CHEBI:57540"/>
        <dbReference type="ChEBI" id="CHEBI:57945"/>
        <dbReference type="ChEBI" id="CHEBI:83099"/>
        <dbReference type="ChEBI" id="CHEBI:83100"/>
        <dbReference type="EC" id="1.8.1.4"/>
    </reaction>
</comment>
<reference evidence="19 20" key="1">
    <citation type="submission" date="2018-12" db="EMBL/GenBank/DDBJ databases">
        <title>Lysinibacillus antri sp. nov., isolated from a cave soil.</title>
        <authorList>
            <person name="Narsing Rao M.P."/>
            <person name="Zhang H."/>
            <person name="Dong Z.-Y."/>
            <person name="Niu X.-K."/>
            <person name="Zhang K."/>
            <person name="Fang B.-Z."/>
            <person name="Kang Y.-Q."/>
            <person name="Xiao M."/>
            <person name="Li W.-J."/>
        </authorList>
    </citation>
    <scope>NUCLEOTIDE SEQUENCE [LARGE SCALE GENOMIC DNA]</scope>
    <source>
        <strain evidence="19 20">SYSU K30002</strain>
    </source>
</reference>
<feature type="domain" description="Pyridine nucleotide-disulphide oxidoreductase dimerisation" evidence="17">
    <location>
        <begin position="342"/>
        <end position="450"/>
    </location>
</feature>
<feature type="disulfide bond" description="Redox-active" evidence="15">
    <location>
        <begin position="42"/>
        <end position="47"/>
    </location>
</feature>
<dbReference type="InterPro" id="IPR050151">
    <property type="entry name" value="Class-I_Pyr_Nuc-Dis_Oxidored"/>
</dbReference>
<dbReference type="AlphaFoldDB" id="A0A3S0RUL8"/>
<dbReference type="PANTHER" id="PTHR22912:SF217">
    <property type="entry name" value="DIHYDROLIPOYL DEHYDROGENASE"/>
    <property type="match status" value="1"/>
</dbReference>